<name>A0ACC2X1I0_9TREE</name>
<sequence>MTSPTDTTLVVANDAQRASIYQNMWTQWDKARGVTPEQALEYYEWVNGLEPCRQGRLTYWALVNRSDPESADVLASTRTLRRQAKTLNKADGKVSDVFSYVITSVVTPVHHRRNGYASHVLSLLHYAISIPGTLPPFPSAWGASPSSLIRPQDATFATLWSDVGADFYRRVQIGRGEGARDGWIVNFDQEVRWDVSPLPDSTEPPALPEGWRPLGNVTDIPHDLLESLTSRALASSTDISAPIIAYDPPSSPGILHWISRYKRWYPAQLPFEGEIHNVYINESTSPASLIVLVPSYTPDETPTLVVSYLGLSPTDSQLVESSYDLLTAQAQRYRCEKVEVWQVPEEVTKMWKARSEGKVQIVKRDEHLGAMVWYGEEPVENVQAIGGE</sequence>
<protein>
    <submittedName>
        <fullName evidence="1">Uncharacterized protein</fullName>
    </submittedName>
</protein>
<comment type="caution">
    <text evidence="1">The sequence shown here is derived from an EMBL/GenBank/DDBJ whole genome shotgun (WGS) entry which is preliminary data.</text>
</comment>
<proteinExistence type="predicted"/>
<dbReference type="EMBL" id="JASBWS010000002">
    <property type="protein sequence ID" value="KAJ9117255.1"/>
    <property type="molecule type" value="Genomic_DNA"/>
</dbReference>
<evidence type="ECO:0000313" key="2">
    <source>
        <dbReference type="Proteomes" id="UP001230649"/>
    </source>
</evidence>
<reference evidence="1" key="1">
    <citation type="submission" date="2023-04" db="EMBL/GenBank/DDBJ databases">
        <title>Draft Genome sequencing of Naganishia species isolated from polar environments using Oxford Nanopore Technology.</title>
        <authorList>
            <person name="Leo P."/>
            <person name="Venkateswaran K."/>
        </authorList>
    </citation>
    <scope>NUCLEOTIDE SEQUENCE</scope>
    <source>
        <strain evidence="1">MNA-CCFEE 5262</strain>
    </source>
</reference>
<accession>A0ACC2X1I0</accession>
<evidence type="ECO:0000313" key="1">
    <source>
        <dbReference type="EMBL" id="KAJ9117255.1"/>
    </source>
</evidence>
<gene>
    <name evidence="1" type="ORF">QFC20_000400</name>
</gene>
<keyword evidence="2" id="KW-1185">Reference proteome</keyword>
<organism evidence="1 2">
    <name type="scientific">Naganishia adeliensis</name>
    <dbReference type="NCBI Taxonomy" id="92952"/>
    <lineage>
        <taxon>Eukaryota</taxon>
        <taxon>Fungi</taxon>
        <taxon>Dikarya</taxon>
        <taxon>Basidiomycota</taxon>
        <taxon>Agaricomycotina</taxon>
        <taxon>Tremellomycetes</taxon>
        <taxon>Filobasidiales</taxon>
        <taxon>Filobasidiaceae</taxon>
        <taxon>Naganishia</taxon>
    </lineage>
</organism>
<dbReference type="Proteomes" id="UP001230649">
    <property type="component" value="Unassembled WGS sequence"/>
</dbReference>